<gene>
    <name evidence="3" type="ORF">GCM10023350_36800</name>
</gene>
<dbReference type="PRINTS" id="PR01607">
    <property type="entry name" value="APYRASEFAMLY"/>
</dbReference>
<dbReference type="InterPro" id="IPR013783">
    <property type="entry name" value="Ig-like_fold"/>
</dbReference>
<feature type="domain" description="CBM6" evidence="2">
    <location>
        <begin position="54"/>
        <end position="187"/>
    </location>
</feature>
<feature type="chain" id="PRO_5046611727" description="CBM6 domain-containing protein" evidence="1">
    <location>
        <begin position="38"/>
        <end position="890"/>
    </location>
</feature>
<dbReference type="Gene3D" id="2.60.40.10">
    <property type="entry name" value="Immunoglobulins"/>
    <property type="match status" value="1"/>
</dbReference>
<dbReference type="Gene3D" id="3.90.780.10">
    <property type="entry name" value="5'-Nucleotidase, C-terminal domain"/>
    <property type="match status" value="1"/>
</dbReference>
<accession>A0ABP8Z776</accession>
<dbReference type="Pfam" id="PF02872">
    <property type="entry name" value="5_nucleotid_C"/>
    <property type="match status" value="1"/>
</dbReference>
<dbReference type="InterPro" id="IPR005084">
    <property type="entry name" value="CBM6"/>
</dbReference>
<organism evidence="3 4">
    <name type="scientific">Nocardioides endophyticus</name>
    <dbReference type="NCBI Taxonomy" id="1353775"/>
    <lineage>
        <taxon>Bacteria</taxon>
        <taxon>Bacillati</taxon>
        <taxon>Actinomycetota</taxon>
        <taxon>Actinomycetes</taxon>
        <taxon>Propionibacteriales</taxon>
        <taxon>Nocardioidaceae</taxon>
        <taxon>Nocardioides</taxon>
    </lineage>
</organism>
<dbReference type="InterPro" id="IPR010496">
    <property type="entry name" value="AL/BT2_dom"/>
</dbReference>
<evidence type="ECO:0000313" key="3">
    <source>
        <dbReference type="EMBL" id="GAA4748509.1"/>
    </source>
</evidence>
<evidence type="ECO:0000259" key="2">
    <source>
        <dbReference type="PROSITE" id="PS51175"/>
    </source>
</evidence>
<dbReference type="Proteomes" id="UP001499882">
    <property type="component" value="Unassembled WGS sequence"/>
</dbReference>
<dbReference type="Gene3D" id="2.60.120.260">
    <property type="entry name" value="Galactose-binding domain-like"/>
    <property type="match status" value="1"/>
</dbReference>
<dbReference type="SUPFAM" id="SSF49785">
    <property type="entry name" value="Galactose-binding domain-like"/>
    <property type="match status" value="1"/>
</dbReference>
<feature type="signal peptide" evidence="1">
    <location>
        <begin position="1"/>
        <end position="37"/>
    </location>
</feature>
<dbReference type="InterPro" id="IPR008334">
    <property type="entry name" value="5'-Nucleotdase_C"/>
</dbReference>
<dbReference type="Gene3D" id="2.60.120.560">
    <property type="entry name" value="Exo-inulinase, domain 1"/>
    <property type="match status" value="1"/>
</dbReference>
<keyword evidence="4" id="KW-1185">Reference proteome</keyword>
<name>A0ABP8Z776_9ACTN</name>
<proteinExistence type="predicted"/>
<protein>
    <recommendedName>
        <fullName evidence="2">CBM6 domain-containing protein</fullName>
    </recommendedName>
</protein>
<reference evidence="4" key="1">
    <citation type="journal article" date="2019" name="Int. J. Syst. Evol. Microbiol.">
        <title>The Global Catalogue of Microorganisms (GCM) 10K type strain sequencing project: providing services to taxonomists for standard genome sequencing and annotation.</title>
        <authorList>
            <consortium name="The Broad Institute Genomics Platform"/>
            <consortium name="The Broad Institute Genome Sequencing Center for Infectious Disease"/>
            <person name="Wu L."/>
            <person name="Ma J."/>
        </authorList>
    </citation>
    <scope>NUCLEOTIDE SEQUENCE [LARGE SCALE GENOMIC DNA]</scope>
    <source>
        <strain evidence="4">JCM 18532</strain>
    </source>
</reference>
<dbReference type="PANTHER" id="PTHR11575">
    <property type="entry name" value="5'-NUCLEOTIDASE-RELATED"/>
    <property type="match status" value="1"/>
</dbReference>
<dbReference type="Pfam" id="PF06439">
    <property type="entry name" value="3keto-disac_hyd"/>
    <property type="match status" value="1"/>
</dbReference>
<dbReference type="InterPro" id="IPR036907">
    <property type="entry name" value="5'-Nucleotdase_C_sf"/>
</dbReference>
<evidence type="ECO:0000256" key="1">
    <source>
        <dbReference type="SAM" id="SignalP"/>
    </source>
</evidence>
<dbReference type="PANTHER" id="PTHR11575:SF24">
    <property type="entry name" value="5'-NUCLEOTIDASE"/>
    <property type="match status" value="1"/>
</dbReference>
<comment type="caution">
    <text evidence="3">The sequence shown here is derived from an EMBL/GenBank/DDBJ whole genome shotgun (WGS) entry which is preliminary data.</text>
</comment>
<dbReference type="InterPro" id="IPR008979">
    <property type="entry name" value="Galactose-bd-like_sf"/>
</dbReference>
<dbReference type="InterPro" id="IPR006179">
    <property type="entry name" value="5_nucleotidase/apyrase"/>
</dbReference>
<sequence length="890" mass="91340">MTLCDTRHTFGAMLVSRNPVRFLALVAAMVVSLPVLAAVAAPSATAAVGDEVIAWVEVEDGAISGGPALNSGDHGNFSGTGSYTFRETGMTSTMSVTAPTAGTYPIYVRYAAGPLGADENVTRSMGLLTNGGSRQLMSLPMTSFENWEAWRFVEYDVTLNEGANTVAIQCDRGTDFCRLNFDAIQVGGTAPDPCLATTPAPGYTSLFDGTFESFDGWRKAGAGGFGRQSDCTIRSIRGRGATWFTEQQSEPYTLEVDWRRNDANDDSGVYLASSSRAGADPVGGYRIPIGADTGAIVPTGGPKKSPSATALSGALRPVGQWNTYRLELTRSRLEVYLNGALVNSLDRTGTASPTGFIGLENPNFLDQVDFRQIQIRPDVEVGELAAPFRRATLADGTTDNPGGESTLGNLVAETHRWATRAAGSGGAQIAFVQPGGVAADLLGGPGGYPAAVTYTQAAAVQPSAATLVNLRLTGAQLKTALEQQWQRTAGGTVPAQSFLRLGTSAGFTYTYDPSKAEGSRITGMWLDGAAIAPATSYSVTVNSFLAAGGDNFRAFADGTARQDTGKLGAAAIVDYLEATAGDGPLAPGSTQHSVGVAFPGGSRASYGAGEALSIDLTSLAYSAATDPKDTAVLVTLGGRSLGAFPVDNTIGNEAFDEYGKAAVRSTVPAALAGGPATIKIVGNNTATTVEVPITVAATSTTSVAVAPAALKVRQGSTSVSVTVAAAGGTPSGEVELYVDGARVSTVALVNGTATASVGPFDTVGTKSVTARYLGSATSGPSTSPVATVVVGKAAAKATVKVQPRKIQAKKTKATVAIAVSAQGYTPTGKVRVKVGKKTYTGTLRSGRVTIKLARFTKAGPVRATVTYLGDALTNPVSTTAKITVSKAKKK</sequence>
<dbReference type="EMBL" id="BAABKN010000023">
    <property type="protein sequence ID" value="GAA4748509.1"/>
    <property type="molecule type" value="Genomic_DNA"/>
</dbReference>
<dbReference type="SUPFAM" id="SSF55816">
    <property type="entry name" value="5'-nucleotidase (syn. UDP-sugar hydrolase), C-terminal domain"/>
    <property type="match status" value="1"/>
</dbReference>
<evidence type="ECO:0000313" key="4">
    <source>
        <dbReference type="Proteomes" id="UP001499882"/>
    </source>
</evidence>
<keyword evidence="1" id="KW-0732">Signal</keyword>
<dbReference type="PROSITE" id="PS51175">
    <property type="entry name" value="CBM6"/>
    <property type="match status" value="1"/>
</dbReference>